<comment type="caution">
    <text evidence="2">The sequence shown here is derived from an EMBL/GenBank/DDBJ whole genome shotgun (WGS) entry which is preliminary data.</text>
</comment>
<proteinExistence type="predicted"/>
<evidence type="ECO:0000313" key="2">
    <source>
        <dbReference type="EMBL" id="GLS00845.1"/>
    </source>
</evidence>
<evidence type="ECO:0000256" key="1">
    <source>
        <dbReference type="SAM" id="Phobius"/>
    </source>
</evidence>
<reference evidence="3" key="1">
    <citation type="journal article" date="2019" name="Int. J. Syst. Evol. Microbiol.">
        <title>The Global Catalogue of Microorganisms (GCM) 10K type strain sequencing project: providing services to taxonomists for standard genome sequencing and annotation.</title>
        <authorList>
            <consortium name="The Broad Institute Genomics Platform"/>
            <consortium name="The Broad Institute Genome Sequencing Center for Infectious Disease"/>
            <person name="Wu L."/>
            <person name="Ma J."/>
        </authorList>
    </citation>
    <scope>NUCLEOTIDE SEQUENCE [LARGE SCALE GENOMIC DNA]</scope>
    <source>
        <strain evidence="3">NBRC 110107</strain>
    </source>
</reference>
<dbReference type="RefSeq" id="WP_284221515.1">
    <property type="nucleotide sequence ID" value="NZ_BSOY01000011.1"/>
</dbReference>
<name>A0ABQ6BIF4_9CAUL</name>
<feature type="transmembrane region" description="Helical" evidence="1">
    <location>
        <begin position="21"/>
        <end position="41"/>
    </location>
</feature>
<protein>
    <recommendedName>
        <fullName evidence="4">PH (Pleckstrin Homology) domain-containing protein</fullName>
    </recommendedName>
</protein>
<keyword evidence="1" id="KW-1133">Transmembrane helix</keyword>
<organism evidence="2 3">
    <name type="scientific">Brevundimonas denitrificans</name>
    <dbReference type="NCBI Taxonomy" id="1443434"/>
    <lineage>
        <taxon>Bacteria</taxon>
        <taxon>Pseudomonadati</taxon>
        <taxon>Pseudomonadota</taxon>
        <taxon>Alphaproteobacteria</taxon>
        <taxon>Caulobacterales</taxon>
        <taxon>Caulobacteraceae</taxon>
        <taxon>Brevundimonas</taxon>
    </lineage>
</organism>
<sequence>MTRSLSAEGSGAVIETSKIVYGAWLFAWVFVAFLSTALIALDGTEPDTVFIAVPIIGILFSATGILRPKRIQLNREALAYRPVWGPRLVLRRTDIASFDVFVLHYSGSGFLICKMRPEVLKGGGRYNLGFDMLPDELVKALRRWLGRTP</sequence>
<keyword evidence="1" id="KW-0812">Transmembrane</keyword>
<keyword evidence="3" id="KW-1185">Reference proteome</keyword>
<dbReference type="Proteomes" id="UP001156921">
    <property type="component" value="Unassembled WGS sequence"/>
</dbReference>
<evidence type="ECO:0000313" key="3">
    <source>
        <dbReference type="Proteomes" id="UP001156921"/>
    </source>
</evidence>
<dbReference type="EMBL" id="BSOY01000011">
    <property type="protein sequence ID" value="GLS00845.1"/>
    <property type="molecule type" value="Genomic_DNA"/>
</dbReference>
<gene>
    <name evidence="2" type="ORF">GCM10007859_08540</name>
</gene>
<keyword evidence="1" id="KW-0472">Membrane</keyword>
<feature type="transmembrane region" description="Helical" evidence="1">
    <location>
        <begin position="47"/>
        <end position="66"/>
    </location>
</feature>
<accession>A0ABQ6BIF4</accession>
<evidence type="ECO:0008006" key="4">
    <source>
        <dbReference type="Google" id="ProtNLM"/>
    </source>
</evidence>